<accession>A0A9P1DD69</accession>
<dbReference type="Proteomes" id="UP001152797">
    <property type="component" value="Unassembled WGS sequence"/>
</dbReference>
<dbReference type="AlphaFoldDB" id="A0A9P1DD69"/>
<dbReference type="InterPro" id="IPR008942">
    <property type="entry name" value="ENTH_VHS"/>
</dbReference>
<evidence type="ECO:0000313" key="5">
    <source>
        <dbReference type="EMBL" id="CAL1160861.1"/>
    </source>
</evidence>
<feature type="region of interest" description="Disordered" evidence="2">
    <location>
        <begin position="590"/>
        <end position="611"/>
    </location>
</feature>
<sequence>MKAEIPGRLSALKTKSMKLLMATKARAVDFLELAAVKVQSLKVETVQSVTALKAKVLDTAQEMKKGTVSRAQMLLASAKSLKSTTAKKLTDAKAAAGASYAKLRKDGVRTWSRDNVQLAREYVAFSIASVDSAARSSYRNARATSLAFIASTRKSIKDRIQEIVDGAKARVAAGRAKALQTVDSAKARVAAGRAKALQTVDSAKAKASEARDKAHAFAKNDHVRATAVGVAGGATTLGTTGAATGLCAGTVVGAAVGVVPALFTFGLSIPVGAALGGGAGLFMGTAVGATAGALSGGAAGYGAYAKRGEIQELRTKTVSRISSGVDIVKGKAAASADYIKDRASAARARVVGKSVEVLQTPQALQLEPAQPVAMPPETQGLILVLDSLLDDASSLRSLAVGSVMLFCLDAAASGPAVARAVATHLATRAVACAGPLGNMDFACLYCISDILHNAGANRCPGANTYRSVFEELLPGIFHRVYVGLQAGSAEAEMRVKHLLKVWRASDFYPTLYLDGLEAAAFGGALALEAKEQAMSKEIRLKLNVYSSLDLIALERRCRNRGLFGSGSSSKSLLLRRLRIFEEYWAQRSKDDVRDTPQVPEPVAPKPVAPEPVAEPLAVPLEAGDDLDGVPLEVERSSKSSRRRITAPSRWSSLEMAESSHLVGVEEDLDGEPIGVLELQQWRAAKAAASFPAPVGWETTGTPLPLMPAIPMPPAPAEIVEFDSAIDELLSASWAQAVEERQPSTERPRTEATSRAQARGMRPTKPRWPKASTSRSRRRERRRSLSRRSKGRAGREGRSRRRRDRESNAPLHPSLAAPRAAAAAAAAAAANAAAFLSARSRAAQPGFEHPAPLQRQRLKSVTPEPDAELDGDPLSDEDF</sequence>
<feature type="compositionally biased region" description="Acidic residues" evidence="2">
    <location>
        <begin position="864"/>
        <end position="878"/>
    </location>
</feature>
<evidence type="ECO:0000313" key="4">
    <source>
        <dbReference type="EMBL" id="CAI4007486.1"/>
    </source>
</evidence>
<dbReference type="InterPro" id="IPR006569">
    <property type="entry name" value="CID_dom"/>
</dbReference>
<evidence type="ECO:0000313" key="7">
    <source>
        <dbReference type="Proteomes" id="UP001152797"/>
    </source>
</evidence>
<feature type="region of interest" description="Disordered" evidence="2">
    <location>
        <begin position="623"/>
        <end position="649"/>
    </location>
</feature>
<dbReference type="PANTHER" id="PTHR23140">
    <property type="entry name" value="RNA PROCESSING PROTEIN LD23810P"/>
    <property type="match status" value="1"/>
</dbReference>
<comment type="caution">
    <text evidence="4">The sequence shown here is derived from an EMBL/GenBank/DDBJ whole genome shotgun (WGS) entry which is preliminary data.</text>
</comment>
<proteinExistence type="predicted"/>
<feature type="region of interest" description="Disordered" evidence="2">
    <location>
        <begin position="736"/>
        <end position="822"/>
    </location>
</feature>
<dbReference type="Gene3D" id="1.25.40.90">
    <property type="match status" value="1"/>
</dbReference>
<dbReference type="GO" id="GO:0003723">
    <property type="term" value="F:RNA binding"/>
    <property type="evidence" value="ECO:0007669"/>
    <property type="project" value="UniProtKB-KW"/>
</dbReference>
<protein>
    <submittedName>
        <fullName evidence="6">U2 snRNP-associated SURP motif-containing protein</fullName>
    </submittedName>
</protein>
<name>A0A9P1DD69_9DINO</name>
<evidence type="ECO:0000259" key="3">
    <source>
        <dbReference type="Pfam" id="PF04818"/>
    </source>
</evidence>
<evidence type="ECO:0000256" key="2">
    <source>
        <dbReference type="SAM" id="MobiDB-lite"/>
    </source>
</evidence>
<dbReference type="GO" id="GO:0005634">
    <property type="term" value="C:nucleus"/>
    <property type="evidence" value="ECO:0007669"/>
    <property type="project" value="TreeGrafter"/>
</dbReference>
<feature type="compositionally biased region" description="Low complexity" evidence="2">
    <location>
        <begin position="808"/>
        <end position="822"/>
    </location>
</feature>
<feature type="compositionally biased region" description="Pro residues" evidence="2">
    <location>
        <begin position="598"/>
        <end position="609"/>
    </location>
</feature>
<dbReference type="EMBL" id="CAMXCT010004058">
    <property type="protein sequence ID" value="CAI4007486.1"/>
    <property type="molecule type" value="Genomic_DNA"/>
</dbReference>
<feature type="region of interest" description="Disordered" evidence="2">
    <location>
        <begin position="844"/>
        <end position="878"/>
    </location>
</feature>
<feature type="compositionally biased region" description="Basic residues" evidence="2">
    <location>
        <begin position="774"/>
        <end position="802"/>
    </location>
</feature>
<reference evidence="5" key="2">
    <citation type="submission" date="2024-04" db="EMBL/GenBank/DDBJ databases">
        <authorList>
            <person name="Chen Y."/>
            <person name="Shah S."/>
            <person name="Dougan E. K."/>
            <person name="Thang M."/>
            <person name="Chan C."/>
        </authorList>
    </citation>
    <scope>NUCLEOTIDE SEQUENCE [LARGE SCALE GENOMIC DNA]</scope>
</reference>
<dbReference type="OrthoDB" id="377209at2759"/>
<dbReference type="EMBL" id="CAMXCT030004058">
    <property type="protein sequence ID" value="CAL4794798.1"/>
    <property type="molecule type" value="Genomic_DNA"/>
</dbReference>
<keyword evidence="7" id="KW-1185">Reference proteome</keyword>
<feature type="compositionally biased region" description="Basic and acidic residues" evidence="2">
    <location>
        <begin position="737"/>
        <end position="751"/>
    </location>
</feature>
<dbReference type="PANTHER" id="PTHR23140:SF0">
    <property type="entry name" value="U2 SNRNP-ASSOCIATED SURP MOTIF-CONTAINING PROTEIN"/>
    <property type="match status" value="1"/>
</dbReference>
<evidence type="ECO:0000256" key="1">
    <source>
        <dbReference type="ARBA" id="ARBA00022884"/>
    </source>
</evidence>
<dbReference type="InterPro" id="IPR051485">
    <property type="entry name" value="SR-CTD_assoc_factor"/>
</dbReference>
<evidence type="ECO:0000313" key="6">
    <source>
        <dbReference type="EMBL" id="CAL4794798.1"/>
    </source>
</evidence>
<keyword evidence="1" id="KW-0694">RNA-binding</keyword>
<dbReference type="EMBL" id="CAMXCT020004058">
    <property type="protein sequence ID" value="CAL1160861.1"/>
    <property type="molecule type" value="Genomic_DNA"/>
</dbReference>
<organism evidence="4">
    <name type="scientific">Cladocopium goreaui</name>
    <dbReference type="NCBI Taxonomy" id="2562237"/>
    <lineage>
        <taxon>Eukaryota</taxon>
        <taxon>Sar</taxon>
        <taxon>Alveolata</taxon>
        <taxon>Dinophyceae</taxon>
        <taxon>Suessiales</taxon>
        <taxon>Symbiodiniaceae</taxon>
        <taxon>Cladocopium</taxon>
    </lineage>
</organism>
<feature type="domain" description="CID" evidence="3">
    <location>
        <begin position="441"/>
        <end position="512"/>
    </location>
</feature>
<dbReference type="Pfam" id="PF04818">
    <property type="entry name" value="CID"/>
    <property type="match status" value="1"/>
</dbReference>
<gene>
    <name evidence="4" type="ORF">C1SCF055_LOCUS33038</name>
</gene>
<reference evidence="4" key="1">
    <citation type="submission" date="2022-10" db="EMBL/GenBank/DDBJ databases">
        <authorList>
            <person name="Chen Y."/>
            <person name="Dougan E. K."/>
            <person name="Chan C."/>
            <person name="Rhodes N."/>
            <person name="Thang M."/>
        </authorList>
    </citation>
    <scope>NUCLEOTIDE SEQUENCE</scope>
</reference>